<evidence type="ECO:0000313" key="1">
    <source>
        <dbReference type="EMBL" id="XBS20081.1"/>
    </source>
</evidence>
<reference evidence="1 2" key="1">
    <citation type="journal article" date="2024" name="Microbiology">
        <title>Methylomarinum rosea sp. nov., a novel halophilic methanotrophic bacterium from the hypersaline Lake Elton.</title>
        <authorList>
            <person name="Suleimanov R.Z."/>
            <person name="Oshkin I.Y."/>
            <person name="Danilova O.V."/>
            <person name="Suzina N.E."/>
            <person name="Dedysh S.N."/>
        </authorList>
    </citation>
    <scope>NUCLEOTIDE SEQUENCE [LARGE SCALE GENOMIC DNA]</scope>
    <source>
        <strain evidence="1 2">Ch1-1</strain>
    </source>
</reference>
<accession>A0AAU7NTV3</accession>
<dbReference type="AlphaFoldDB" id="A0AAU7NTV3"/>
<organism evidence="1 2">
    <name type="scientific">Methylomarinum roseum</name>
    <dbReference type="NCBI Taxonomy" id="3067653"/>
    <lineage>
        <taxon>Bacteria</taxon>
        <taxon>Pseudomonadati</taxon>
        <taxon>Pseudomonadota</taxon>
        <taxon>Gammaproteobacteria</taxon>
        <taxon>Methylococcales</taxon>
        <taxon>Methylococcaceae</taxon>
        <taxon>Methylomarinum</taxon>
    </lineage>
</organism>
<keyword evidence="2" id="KW-1185">Reference proteome</keyword>
<sequence>MNDTEINAFLDKIEHYLEVYDARYRQQGKSTDLGKIDFVKLLIDEERYQASIAP</sequence>
<dbReference type="Proteomes" id="UP001225378">
    <property type="component" value="Chromosome"/>
</dbReference>
<name>A0AAU7NTV3_9GAMM</name>
<gene>
    <name evidence="1" type="ORF">Q9L42_017245</name>
</gene>
<dbReference type="KEGG" id="mech:Q9L42_017245"/>
<dbReference type="EMBL" id="CP157743">
    <property type="protein sequence ID" value="XBS20081.1"/>
    <property type="molecule type" value="Genomic_DNA"/>
</dbReference>
<dbReference type="RefSeq" id="WP_305907189.1">
    <property type="nucleotide sequence ID" value="NZ_CP157743.1"/>
</dbReference>
<evidence type="ECO:0000313" key="2">
    <source>
        <dbReference type="Proteomes" id="UP001225378"/>
    </source>
</evidence>
<proteinExistence type="predicted"/>
<protein>
    <submittedName>
        <fullName evidence="1">Uncharacterized protein</fullName>
    </submittedName>
</protein>